<organism evidence="2 3">
    <name type="scientific">Streptomyces spectabilis</name>
    <dbReference type="NCBI Taxonomy" id="68270"/>
    <lineage>
        <taxon>Bacteria</taxon>
        <taxon>Bacillati</taxon>
        <taxon>Actinomycetota</taxon>
        <taxon>Actinomycetes</taxon>
        <taxon>Kitasatosporales</taxon>
        <taxon>Streptomycetaceae</taxon>
        <taxon>Streptomyces</taxon>
    </lineage>
</organism>
<dbReference type="AlphaFoldDB" id="A0A516R2B6"/>
<dbReference type="Proteomes" id="UP000316806">
    <property type="component" value="Chromosome"/>
</dbReference>
<evidence type="ECO:0000313" key="2">
    <source>
        <dbReference type="EMBL" id="QDQ09780.1"/>
    </source>
</evidence>
<reference evidence="2 3" key="1">
    <citation type="journal article" date="2019" name="J. Ind. Microbiol. Biotechnol.">
        <title>The complete genomic sequence of Streptomyces spectabilis NRRL-2792 and identification of secondary metabolite biosynthetic gene clusters.</title>
        <authorList>
            <person name="Sinha A."/>
            <person name="Phillips-Salemka S."/>
            <person name="Niraula T.A."/>
            <person name="Short K.A."/>
            <person name="Niraula N.P."/>
        </authorList>
    </citation>
    <scope>NUCLEOTIDE SEQUENCE [LARGE SCALE GENOMIC DNA]</scope>
    <source>
        <strain evidence="2 3">NRRL 2792</strain>
    </source>
</reference>
<dbReference type="RefSeq" id="WP_144001356.1">
    <property type="nucleotide sequence ID" value="NZ_CP040916.1"/>
</dbReference>
<gene>
    <name evidence="2" type="ORF">FH965_03745</name>
</gene>
<evidence type="ECO:0008006" key="4">
    <source>
        <dbReference type="Google" id="ProtNLM"/>
    </source>
</evidence>
<feature type="region of interest" description="Disordered" evidence="1">
    <location>
        <begin position="44"/>
        <end position="64"/>
    </location>
</feature>
<evidence type="ECO:0000313" key="3">
    <source>
        <dbReference type="Proteomes" id="UP000316806"/>
    </source>
</evidence>
<name>A0A516R2B6_STRST</name>
<proteinExistence type="predicted"/>
<accession>A0A516R2B6</accession>
<protein>
    <recommendedName>
        <fullName evidence="4">Lipoprotein</fullName>
    </recommendedName>
</protein>
<evidence type="ECO:0000256" key="1">
    <source>
        <dbReference type="SAM" id="MobiDB-lite"/>
    </source>
</evidence>
<dbReference type="EMBL" id="CP040916">
    <property type="protein sequence ID" value="QDQ09780.1"/>
    <property type="molecule type" value="Genomic_DNA"/>
</dbReference>
<sequence>MRDHEISPRPAGSYRRAVAVAVAVGLLVGGAGGLGAHLLWPGDAEDSGGDSRAKPSAAATAGSRAEPIRAAMVAQGRLGVGVVAREGGDTDFFTGQARLDLRDGAAARAATHVRYDMGEGHAWYPPEIVLIGNRAVITPAKEMTGPQYGPEGSYRTEPDATAAAADDVEVRNALEARWLAQPAHLVALLDGATELSTARAGGVRTFTGSTPLRTLAADPAIGGLYRPYAADRRDGAVRFTLVVNGRDLPETLSTEVPSGSGDDAFRVEYRDWAKGGAITARPGPTPAPQWTVAD</sequence>